<dbReference type="InterPro" id="IPR025597">
    <property type="entry name" value="DUF4345"/>
</dbReference>
<keyword evidence="1" id="KW-0812">Transmembrane</keyword>
<dbReference type="Proteomes" id="UP000199758">
    <property type="component" value="Unassembled WGS sequence"/>
</dbReference>
<name>A0A1M5LTR1_9GAMM</name>
<reference evidence="2 3" key="1">
    <citation type="submission" date="2016-11" db="EMBL/GenBank/DDBJ databases">
        <authorList>
            <person name="Jaros S."/>
            <person name="Januszkiewicz K."/>
            <person name="Wedrychowicz H."/>
        </authorList>
    </citation>
    <scope>NUCLEOTIDE SEQUENCE [LARGE SCALE GENOMIC DNA]</scope>
    <source>
        <strain evidence="2 3">CGMCC 1.7049</strain>
    </source>
</reference>
<dbReference type="EMBL" id="FQWZ01000002">
    <property type="protein sequence ID" value="SHG68514.1"/>
    <property type="molecule type" value="Genomic_DNA"/>
</dbReference>
<dbReference type="OrthoDB" id="8962335at2"/>
<accession>A0A1M5LTR1</accession>
<evidence type="ECO:0000313" key="3">
    <source>
        <dbReference type="Proteomes" id="UP000199758"/>
    </source>
</evidence>
<evidence type="ECO:0000256" key="1">
    <source>
        <dbReference type="SAM" id="Phobius"/>
    </source>
</evidence>
<keyword evidence="3" id="KW-1185">Reference proteome</keyword>
<feature type="transmembrane region" description="Helical" evidence="1">
    <location>
        <begin position="102"/>
        <end position="123"/>
    </location>
</feature>
<protein>
    <recommendedName>
        <fullName evidence="4">DUF4345 domain-containing protein</fullName>
    </recommendedName>
</protein>
<dbReference type="STRING" id="490188.SAMN04488068_1092"/>
<keyword evidence="1" id="KW-1133">Transmembrane helix</keyword>
<evidence type="ECO:0000313" key="2">
    <source>
        <dbReference type="EMBL" id="SHG68514.1"/>
    </source>
</evidence>
<dbReference type="AlphaFoldDB" id="A0A1M5LTR1"/>
<keyword evidence="1" id="KW-0472">Membrane</keyword>
<evidence type="ECO:0008006" key="4">
    <source>
        <dbReference type="Google" id="ProtNLM"/>
    </source>
</evidence>
<organism evidence="2 3">
    <name type="scientific">Hydrocarboniphaga daqingensis</name>
    <dbReference type="NCBI Taxonomy" id="490188"/>
    <lineage>
        <taxon>Bacteria</taxon>
        <taxon>Pseudomonadati</taxon>
        <taxon>Pseudomonadota</taxon>
        <taxon>Gammaproteobacteria</taxon>
        <taxon>Nevskiales</taxon>
        <taxon>Nevskiaceae</taxon>
        <taxon>Hydrocarboniphaga</taxon>
    </lineage>
</organism>
<sequence length="129" mass="13474">MLTFTRVFLALSALAFLLIGLNTFHDPVAAMAGIDLVPASASALNEVRANYGSLQIAFGALLLAGALSASFLRPALWIYFAICGGLVAGRIVGLVVDGLPNHVILTLMATEVVTALVSALLLWRLPRAA</sequence>
<dbReference type="Pfam" id="PF14248">
    <property type="entry name" value="DUF4345"/>
    <property type="match status" value="1"/>
</dbReference>
<proteinExistence type="predicted"/>
<dbReference type="RefSeq" id="WP_072895002.1">
    <property type="nucleotide sequence ID" value="NZ_FQWZ01000002.1"/>
</dbReference>
<feature type="transmembrane region" description="Helical" evidence="1">
    <location>
        <begin position="76"/>
        <end position="96"/>
    </location>
</feature>
<feature type="transmembrane region" description="Helical" evidence="1">
    <location>
        <begin position="49"/>
        <end position="69"/>
    </location>
</feature>
<gene>
    <name evidence="2" type="ORF">SAMN04488068_1092</name>
</gene>